<gene>
    <name evidence="4" type="ORF">HN018_02350</name>
</gene>
<keyword evidence="1" id="KW-0560">Oxidoreductase</keyword>
<evidence type="ECO:0000313" key="4">
    <source>
        <dbReference type="EMBL" id="QKE89044.1"/>
    </source>
</evidence>
<dbReference type="Gene3D" id="3.40.50.720">
    <property type="entry name" value="NAD(P)-binding Rossmann-like Domain"/>
    <property type="match status" value="2"/>
</dbReference>
<keyword evidence="4" id="KW-0670">Pyruvate</keyword>
<organism evidence="4 5">
    <name type="scientific">Lichenicola cladoniae</name>
    <dbReference type="NCBI Taxonomy" id="1484109"/>
    <lineage>
        <taxon>Bacteria</taxon>
        <taxon>Pseudomonadati</taxon>
        <taxon>Pseudomonadota</taxon>
        <taxon>Alphaproteobacteria</taxon>
        <taxon>Acetobacterales</taxon>
        <taxon>Acetobacteraceae</taxon>
        <taxon>Lichenicola</taxon>
    </lineage>
</organism>
<dbReference type="InterPro" id="IPR006140">
    <property type="entry name" value="D-isomer_DH_NAD-bd"/>
</dbReference>
<feature type="domain" description="D-isomer specific 2-hydroxyacid dehydrogenase NAD-binding" evidence="3">
    <location>
        <begin position="104"/>
        <end position="275"/>
    </location>
</feature>
<evidence type="ECO:0000256" key="1">
    <source>
        <dbReference type="ARBA" id="ARBA00023002"/>
    </source>
</evidence>
<dbReference type="PANTHER" id="PTHR43333:SF1">
    <property type="entry name" value="D-ISOMER SPECIFIC 2-HYDROXYACID DEHYDROGENASE NAD-BINDING DOMAIN-CONTAINING PROTEIN"/>
    <property type="match status" value="1"/>
</dbReference>
<name>A0A6M8GZM5_9PROT</name>
<dbReference type="Pfam" id="PF02826">
    <property type="entry name" value="2-Hacid_dh_C"/>
    <property type="match status" value="1"/>
</dbReference>
<dbReference type="GO" id="GO:0016491">
    <property type="term" value="F:oxidoreductase activity"/>
    <property type="evidence" value="ECO:0007669"/>
    <property type="project" value="UniProtKB-KW"/>
</dbReference>
<dbReference type="InterPro" id="IPR036291">
    <property type="entry name" value="NAD(P)-bd_dom_sf"/>
</dbReference>
<evidence type="ECO:0000259" key="3">
    <source>
        <dbReference type="Pfam" id="PF02826"/>
    </source>
</evidence>
<evidence type="ECO:0000256" key="2">
    <source>
        <dbReference type="ARBA" id="ARBA00023027"/>
    </source>
</evidence>
<dbReference type="EMBL" id="CP053708">
    <property type="protein sequence ID" value="QKE89044.1"/>
    <property type="molecule type" value="Genomic_DNA"/>
</dbReference>
<reference evidence="4 5" key="1">
    <citation type="journal article" date="2014" name="World J. Microbiol. Biotechnol.">
        <title>Biodiversity and physiological characteristics of Antarctic and Arctic lichens-associated bacteria.</title>
        <authorList>
            <person name="Lee Y.M."/>
            <person name="Kim E.H."/>
            <person name="Lee H.K."/>
            <person name="Hong S.G."/>
        </authorList>
    </citation>
    <scope>NUCLEOTIDE SEQUENCE [LARGE SCALE GENOMIC DNA]</scope>
    <source>
        <strain evidence="4 5">PAMC 26569</strain>
    </source>
</reference>
<accession>A0A6M8GZM5</accession>
<keyword evidence="5" id="KW-1185">Reference proteome</keyword>
<dbReference type="PANTHER" id="PTHR43333">
    <property type="entry name" value="2-HACID_DH_C DOMAIN-CONTAINING PROTEIN"/>
    <property type="match status" value="1"/>
</dbReference>
<dbReference type="SUPFAM" id="SSF51735">
    <property type="entry name" value="NAD(P)-binding Rossmann-fold domains"/>
    <property type="match status" value="1"/>
</dbReference>
<dbReference type="CDD" id="cd12164">
    <property type="entry name" value="GDH_like_2"/>
    <property type="match status" value="1"/>
</dbReference>
<dbReference type="KEGG" id="lck:HN018_02350"/>
<keyword evidence="2" id="KW-0520">NAD</keyword>
<dbReference type="Proteomes" id="UP000500767">
    <property type="component" value="Chromosome"/>
</dbReference>
<dbReference type="GO" id="GO:0051287">
    <property type="term" value="F:NAD binding"/>
    <property type="evidence" value="ECO:0007669"/>
    <property type="project" value="InterPro"/>
</dbReference>
<protein>
    <submittedName>
        <fullName evidence="4">Glyoxylate/hydroxypyruvate reductase A</fullName>
    </submittedName>
</protein>
<proteinExistence type="predicted"/>
<sequence length="310" mass="32525">MSVLLVTGEAETSGAWMHTIAAALPEERVVQPGPGLDRAGVTVAIVAAPPAGSLQDLPNLAFIQSLRAGVDGLMADPTVPAHVPVARLVDPALTAMMVESVLLHVLSLHRQMPAYRAFQAAGAWQFLAQKPAAERQVGVLGLGVLGQAACTALAGLGFVVSGWSRSPRQVAGIRCLHGDGGLEAVLASSEILVNLLPLTPRTEGILDARAFSQLPRGAGLINMAHRWHLVEADLLAALETGQIDHAVLDVLVVEPAPADHPFWRHERITLTPHVAAATDPASAAAIAAQAVRDLRAGRPIRNLVHRAQAY</sequence>
<evidence type="ECO:0000313" key="5">
    <source>
        <dbReference type="Proteomes" id="UP000500767"/>
    </source>
</evidence>
<dbReference type="RefSeq" id="WP_171836771.1">
    <property type="nucleotide sequence ID" value="NZ_CP053708.1"/>
</dbReference>
<dbReference type="AlphaFoldDB" id="A0A6M8GZM5"/>